<evidence type="ECO:0000313" key="4">
    <source>
        <dbReference type="Proteomes" id="UP000316476"/>
    </source>
</evidence>
<evidence type="ECO:0000256" key="1">
    <source>
        <dbReference type="SAM" id="MobiDB-lite"/>
    </source>
</evidence>
<gene>
    <name evidence="3" type="ORF">V7x_27500</name>
</gene>
<dbReference type="InterPro" id="IPR011989">
    <property type="entry name" value="ARM-like"/>
</dbReference>
<proteinExistence type="predicted"/>
<accession>A0A5C6FVY3</accession>
<sequence precursor="true">MTKREMHPRRTATSPIMTAFAWAALTMAGIPDSSVVAQQATTPPSASSNPADSSGQTEASTSPPKPIAHIAPLSPDRYEQVFAEADPERQWRSVTGPLRSQSAGDEPNANTQEVAPESPDRETSDATSPRLKSRQELAEQFGPALETIETLIDQLGSSDFAVRERASSSLLESGYPIVPILQRGEALSGDPEVRLRLGRLLARLEDQYQRSIETAFLAGTGNDMPGWSVAKKLMGDSGWVRGEVVMMYREVPDLLRSLEGTTDDRRRAIQKALNTPNANFRSVMGPDTRPALTALLMAAADPDFAPELATERAMLNQLRRSQGGLLLNGNASRSYGTNLFGSFLLKTSDSDRPEWLFHASDRNVPAAGDLAVRTLDETDQPQSLVQAMATLVRFDRDDQVLKVTEFLDDHRMLGLNQIRDGSLLDVRVSDVAMATVAGLLGRSTMDIGFPEDANYRQVGLDYNRLVLPVIEDEKTKQLRRNIRRNVDELVRRHRDPSDPTDQPEDADQPDSSDQQDQPDRP</sequence>
<feature type="region of interest" description="Disordered" evidence="1">
    <location>
        <begin position="486"/>
        <end position="521"/>
    </location>
</feature>
<organism evidence="3 4">
    <name type="scientific">Crateriforma conspicua</name>
    <dbReference type="NCBI Taxonomy" id="2527996"/>
    <lineage>
        <taxon>Bacteria</taxon>
        <taxon>Pseudomonadati</taxon>
        <taxon>Planctomycetota</taxon>
        <taxon>Planctomycetia</taxon>
        <taxon>Planctomycetales</taxon>
        <taxon>Planctomycetaceae</taxon>
        <taxon>Crateriforma</taxon>
    </lineage>
</organism>
<dbReference type="Proteomes" id="UP000316476">
    <property type="component" value="Unassembled WGS sequence"/>
</dbReference>
<feature type="signal peptide" evidence="2">
    <location>
        <begin position="1"/>
        <end position="23"/>
    </location>
</feature>
<feature type="compositionally biased region" description="Acidic residues" evidence="1">
    <location>
        <begin position="501"/>
        <end position="510"/>
    </location>
</feature>
<keyword evidence="2" id="KW-0732">Signal</keyword>
<name>A0A5C6FVY3_9PLAN</name>
<evidence type="ECO:0008006" key="5">
    <source>
        <dbReference type="Google" id="ProtNLM"/>
    </source>
</evidence>
<dbReference type="Gene3D" id="1.25.10.10">
    <property type="entry name" value="Leucine-rich Repeat Variant"/>
    <property type="match status" value="1"/>
</dbReference>
<comment type="caution">
    <text evidence="3">The sequence shown here is derived from an EMBL/GenBank/DDBJ whole genome shotgun (WGS) entry which is preliminary data.</text>
</comment>
<feature type="compositionally biased region" description="Low complexity" evidence="1">
    <location>
        <begin position="40"/>
        <end position="54"/>
    </location>
</feature>
<feature type="compositionally biased region" description="Polar residues" evidence="1">
    <location>
        <begin position="98"/>
        <end position="113"/>
    </location>
</feature>
<evidence type="ECO:0000256" key="2">
    <source>
        <dbReference type="SAM" id="SignalP"/>
    </source>
</evidence>
<reference evidence="3 4" key="1">
    <citation type="submission" date="2019-02" db="EMBL/GenBank/DDBJ databases">
        <title>Deep-cultivation of Planctomycetes and their phenomic and genomic characterization uncovers novel biology.</title>
        <authorList>
            <person name="Wiegand S."/>
            <person name="Jogler M."/>
            <person name="Boedeker C."/>
            <person name="Pinto D."/>
            <person name="Vollmers J."/>
            <person name="Rivas-Marin E."/>
            <person name="Kohn T."/>
            <person name="Peeters S.H."/>
            <person name="Heuer A."/>
            <person name="Rast P."/>
            <person name="Oberbeckmann S."/>
            <person name="Bunk B."/>
            <person name="Jeske O."/>
            <person name="Meyerdierks A."/>
            <person name="Storesund J.E."/>
            <person name="Kallscheuer N."/>
            <person name="Luecker S."/>
            <person name="Lage O.M."/>
            <person name="Pohl T."/>
            <person name="Merkel B.J."/>
            <person name="Hornburger P."/>
            <person name="Mueller R.-W."/>
            <person name="Bruemmer F."/>
            <person name="Labrenz M."/>
            <person name="Spormann A.M."/>
            <person name="Op Den Camp H."/>
            <person name="Overmann J."/>
            <person name="Amann R."/>
            <person name="Jetten M.S.M."/>
            <person name="Mascher T."/>
            <person name="Medema M.H."/>
            <person name="Devos D.P."/>
            <person name="Kaster A.-K."/>
            <person name="Ovreas L."/>
            <person name="Rohde M."/>
            <person name="Galperin M.Y."/>
            <person name="Jogler C."/>
        </authorList>
    </citation>
    <scope>NUCLEOTIDE SEQUENCE [LARGE SCALE GENOMIC DNA]</scope>
    <source>
        <strain evidence="3 4">V7</strain>
    </source>
</reference>
<feature type="chain" id="PRO_5023079918" description="HEAT repeat protein" evidence="2">
    <location>
        <begin position="24"/>
        <end position="521"/>
    </location>
</feature>
<dbReference type="EMBL" id="SJPZ01000001">
    <property type="protein sequence ID" value="TWU67177.1"/>
    <property type="molecule type" value="Genomic_DNA"/>
</dbReference>
<evidence type="ECO:0000313" key="3">
    <source>
        <dbReference type="EMBL" id="TWU67177.1"/>
    </source>
</evidence>
<feature type="region of interest" description="Disordered" evidence="1">
    <location>
        <begin position="84"/>
        <end position="136"/>
    </location>
</feature>
<protein>
    <recommendedName>
        <fullName evidence="5">HEAT repeat protein</fullName>
    </recommendedName>
</protein>
<feature type="region of interest" description="Disordered" evidence="1">
    <location>
        <begin position="35"/>
        <end position="71"/>
    </location>
</feature>
<dbReference type="AlphaFoldDB" id="A0A5C6FVY3"/>